<dbReference type="EMBL" id="JAQONE010000022">
    <property type="protein sequence ID" value="MDC2829867.1"/>
    <property type="molecule type" value="Genomic_DNA"/>
</dbReference>
<organism evidence="1 2">
    <name type="scientific">Limosilactobacillus mucosae</name>
    <name type="common">Lactobacillus mucosae</name>
    <dbReference type="NCBI Taxonomy" id="97478"/>
    <lineage>
        <taxon>Bacteria</taxon>
        <taxon>Bacillati</taxon>
        <taxon>Bacillota</taxon>
        <taxon>Bacilli</taxon>
        <taxon>Lactobacillales</taxon>
        <taxon>Lactobacillaceae</taxon>
        <taxon>Limosilactobacillus</taxon>
    </lineage>
</organism>
<proteinExistence type="predicted"/>
<reference evidence="1" key="1">
    <citation type="submission" date="2023-01" db="EMBL/GenBank/DDBJ databases">
        <title>Genome analysis of 13 Lactobacillus isolated from gut of wild boar.</title>
        <authorList>
            <person name="Papp P."/>
            <person name="Libisch B."/>
            <person name="Nagy T."/>
            <person name="Olasz F."/>
        </authorList>
    </citation>
    <scope>NUCLEOTIDE SEQUENCE</scope>
    <source>
        <strain evidence="1">F146</strain>
    </source>
</reference>
<dbReference type="AlphaFoldDB" id="A0AAJ1HSW2"/>
<gene>
    <name evidence="1" type="ORF">PO250_06040</name>
</gene>
<evidence type="ECO:0000313" key="2">
    <source>
        <dbReference type="Proteomes" id="UP001220670"/>
    </source>
</evidence>
<accession>A0AAJ1HSW2</accession>
<dbReference type="RefSeq" id="WP_272209002.1">
    <property type="nucleotide sequence ID" value="NZ_JAQOMV010000030.1"/>
</dbReference>
<name>A0AAJ1HSW2_LIMMU</name>
<sequence>MILVGIKRTAIINYEWKNVPLKTFELADSNDGAWNRSFDLFGDGTIKMIWEPGHSAGLCAAKLQAPGCKEYVMLASDGGYAAKSWIENLTPGVVIDRKAAQRSLNYLAEVAKDQYCVECIANHDPAVQPHEIVLPY</sequence>
<evidence type="ECO:0000313" key="1">
    <source>
        <dbReference type="EMBL" id="MDC2829867.1"/>
    </source>
</evidence>
<protein>
    <submittedName>
        <fullName evidence="1">Uncharacterized protein</fullName>
    </submittedName>
</protein>
<dbReference type="Proteomes" id="UP001220670">
    <property type="component" value="Unassembled WGS sequence"/>
</dbReference>
<dbReference type="Gene3D" id="3.60.15.10">
    <property type="entry name" value="Ribonuclease Z/Hydroxyacylglutathione hydrolase-like"/>
    <property type="match status" value="1"/>
</dbReference>
<dbReference type="InterPro" id="IPR036866">
    <property type="entry name" value="RibonucZ/Hydroxyglut_hydro"/>
</dbReference>
<comment type="caution">
    <text evidence="1">The sequence shown here is derived from an EMBL/GenBank/DDBJ whole genome shotgun (WGS) entry which is preliminary data.</text>
</comment>